<feature type="region of interest" description="Disordered" evidence="1">
    <location>
        <begin position="21"/>
        <end position="70"/>
    </location>
</feature>
<protein>
    <recommendedName>
        <fullName evidence="4">Trm112 family protein</fullName>
    </recommendedName>
</protein>
<dbReference type="RefSeq" id="WP_113958785.1">
    <property type="nucleotide sequence ID" value="NZ_QNRR01000004.1"/>
</dbReference>
<dbReference type="AlphaFoldDB" id="A0A366HP70"/>
<evidence type="ECO:0000313" key="2">
    <source>
        <dbReference type="EMBL" id="RBP44375.1"/>
    </source>
</evidence>
<dbReference type="SUPFAM" id="SSF158997">
    <property type="entry name" value="Trm112p-like"/>
    <property type="match status" value="1"/>
</dbReference>
<dbReference type="EMBL" id="QNRR01000004">
    <property type="protein sequence ID" value="RBP44375.1"/>
    <property type="molecule type" value="Genomic_DNA"/>
</dbReference>
<dbReference type="OrthoDB" id="196820at2"/>
<organism evidence="2 3">
    <name type="scientific">Roseimicrobium gellanilyticum</name>
    <dbReference type="NCBI Taxonomy" id="748857"/>
    <lineage>
        <taxon>Bacteria</taxon>
        <taxon>Pseudomonadati</taxon>
        <taxon>Verrucomicrobiota</taxon>
        <taxon>Verrucomicrobiia</taxon>
        <taxon>Verrucomicrobiales</taxon>
        <taxon>Verrucomicrobiaceae</taxon>
        <taxon>Roseimicrobium</taxon>
    </lineage>
</organism>
<reference evidence="2 3" key="1">
    <citation type="submission" date="2018-06" db="EMBL/GenBank/DDBJ databases">
        <title>Genomic Encyclopedia of Type Strains, Phase IV (KMG-IV): sequencing the most valuable type-strain genomes for metagenomic binning, comparative biology and taxonomic classification.</title>
        <authorList>
            <person name="Goeker M."/>
        </authorList>
    </citation>
    <scope>NUCLEOTIDE SEQUENCE [LARGE SCALE GENOMIC DNA]</scope>
    <source>
        <strain evidence="2 3">DSM 25532</strain>
    </source>
</reference>
<evidence type="ECO:0008006" key="4">
    <source>
        <dbReference type="Google" id="ProtNLM"/>
    </source>
</evidence>
<sequence>MPTPPEVLALLRCPATKQPLRAATAEEKKAHGIPESEDALVSQDGTHIYGSPDGLPRLLSAKEVTPEDEG</sequence>
<name>A0A366HP70_9BACT</name>
<comment type="caution">
    <text evidence="2">The sequence shown here is derived from an EMBL/GenBank/DDBJ whole genome shotgun (WGS) entry which is preliminary data.</text>
</comment>
<gene>
    <name evidence="2" type="ORF">DES53_104195</name>
</gene>
<feature type="compositionally biased region" description="Basic and acidic residues" evidence="1">
    <location>
        <begin position="24"/>
        <end position="34"/>
    </location>
</feature>
<evidence type="ECO:0000256" key="1">
    <source>
        <dbReference type="SAM" id="MobiDB-lite"/>
    </source>
</evidence>
<evidence type="ECO:0000313" key="3">
    <source>
        <dbReference type="Proteomes" id="UP000253426"/>
    </source>
</evidence>
<accession>A0A366HP70</accession>
<dbReference type="Proteomes" id="UP000253426">
    <property type="component" value="Unassembled WGS sequence"/>
</dbReference>
<keyword evidence="3" id="KW-1185">Reference proteome</keyword>
<proteinExistence type="predicted"/>
<dbReference type="Gene3D" id="2.20.25.10">
    <property type="match status" value="1"/>
</dbReference>